<dbReference type="Gene3D" id="3.40.50.300">
    <property type="entry name" value="P-loop containing nucleotide triphosphate hydrolases"/>
    <property type="match status" value="1"/>
</dbReference>
<keyword evidence="1" id="KW-0472">Membrane</keyword>
<dbReference type="GO" id="GO:0004713">
    <property type="term" value="F:protein tyrosine kinase activity"/>
    <property type="evidence" value="ECO:0007669"/>
    <property type="project" value="TreeGrafter"/>
</dbReference>
<feature type="transmembrane region" description="Helical" evidence="1">
    <location>
        <begin position="37"/>
        <end position="57"/>
    </location>
</feature>
<keyword evidence="3" id="KW-0808">Transferase</keyword>
<gene>
    <name evidence="3" type="ORF">IAG11_23975</name>
</gene>
<sequence>LLNSYQQLKIAKAGEIGNVRIIDTAVEPINPIKPKKLIVLTLAIFIGGFIGILIALLRNMLRTGVKDSTQIENDLNLPVYATVPRSPIQETRMNILKKKKSIPILAVKSSDDIAIESLRSIRTAIHFALTTAKNNIIMIAG</sequence>
<dbReference type="Pfam" id="PF13807">
    <property type="entry name" value="GNVR"/>
    <property type="match status" value="1"/>
</dbReference>
<reference evidence="3" key="1">
    <citation type="submission" date="2020-08" db="EMBL/GenBank/DDBJ databases">
        <title>Diversity of carbapenem-resistant Acinetobacter baumannii and bacteriophage-mediated spread of the Oxa23 carbapenemase.</title>
        <authorList>
            <person name="Abouelfetouh A."/>
            <person name="Mattock J."/>
            <person name="Turner D."/>
            <person name="Li E."/>
            <person name="Evans B.A."/>
        </authorList>
    </citation>
    <scope>NUCLEOTIDE SEQUENCE</scope>
    <source>
        <strain evidence="3">A86</strain>
    </source>
</reference>
<dbReference type="Proteomes" id="UP000634608">
    <property type="component" value="Unassembled WGS sequence"/>
</dbReference>
<dbReference type="EMBL" id="JACSVK010000855">
    <property type="protein sequence ID" value="MBD0222882.1"/>
    <property type="molecule type" value="Genomic_DNA"/>
</dbReference>
<keyword evidence="3" id="KW-0418">Kinase</keyword>
<dbReference type="InterPro" id="IPR027417">
    <property type="entry name" value="P-loop_NTPase"/>
</dbReference>
<evidence type="ECO:0000313" key="3">
    <source>
        <dbReference type="EMBL" id="MBD0222882.1"/>
    </source>
</evidence>
<comment type="caution">
    <text evidence="3">The sequence shown here is derived from an EMBL/GenBank/DDBJ whole genome shotgun (WGS) entry which is preliminary data.</text>
</comment>
<evidence type="ECO:0000259" key="2">
    <source>
        <dbReference type="Pfam" id="PF13807"/>
    </source>
</evidence>
<dbReference type="InterPro" id="IPR032807">
    <property type="entry name" value="GNVR"/>
</dbReference>
<accession>A0A8I0FDR1</accession>
<keyword evidence="1" id="KW-0812">Transmembrane</keyword>
<dbReference type="AlphaFoldDB" id="A0A8I0FDR1"/>
<dbReference type="InterPro" id="IPR050445">
    <property type="entry name" value="Bact_polysacc_biosynth/exp"/>
</dbReference>
<organism evidence="3 4">
    <name type="scientific">Acinetobacter baumannii</name>
    <dbReference type="NCBI Taxonomy" id="470"/>
    <lineage>
        <taxon>Bacteria</taxon>
        <taxon>Pseudomonadati</taxon>
        <taxon>Pseudomonadota</taxon>
        <taxon>Gammaproteobacteria</taxon>
        <taxon>Moraxellales</taxon>
        <taxon>Moraxellaceae</taxon>
        <taxon>Acinetobacter</taxon>
        <taxon>Acinetobacter calcoaceticus/baumannii complex</taxon>
    </lineage>
</organism>
<keyword evidence="1" id="KW-1133">Transmembrane helix</keyword>
<feature type="non-terminal residue" evidence="3">
    <location>
        <position position="1"/>
    </location>
</feature>
<protein>
    <submittedName>
        <fullName evidence="3">Tyrosine protein kinase</fullName>
    </submittedName>
</protein>
<feature type="domain" description="Tyrosine-protein kinase G-rich" evidence="2">
    <location>
        <begin position="1"/>
        <end position="60"/>
    </location>
</feature>
<dbReference type="PANTHER" id="PTHR32309">
    <property type="entry name" value="TYROSINE-PROTEIN KINASE"/>
    <property type="match status" value="1"/>
</dbReference>
<proteinExistence type="predicted"/>
<dbReference type="GO" id="GO:0005886">
    <property type="term" value="C:plasma membrane"/>
    <property type="evidence" value="ECO:0007669"/>
    <property type="project" value="TreeGrafter"/>
</dbReference>
<evidence type="ECO:0000313" key="4">
    <source>
        <dbReference type="Proteomes" id="UP000634608"/>
    </source>
</evidence>
<dbReference type="RefSeq" id="WP_317510623.1">
    <property type="nucleotide sequence ID" value="NZ_JACSVK010000855.1"/>
</dbReference>
<feature type="non-terminal residue" evidence="3">
    <location>
        <position position="141"/>
    </location>
</feature>
<evidence type="ECO:0000256" key="1">
    <source>
        <dbReference type="SAM" id="Phobius"/>
    </source>
</evidence>
<dbReference type="PANTHER" id="PTHR32309:SF13">
    <property type="entry name" value="FERRIC ENTEROBACTIN TRANSPORT PROTEIN FEPE"/>
    <property type="match status" value="1"/>
</dbReference>
<name>A0A8I0FDR1_ACIBA</name>